<dbReference type="InterPro" id="IPR039426">
    <property type="entry name" value="TonB-dep_rcpt-like"/>
</dbReference>
<dbReference type="AlphaFoldDB" id="A0A839UHZ9"/>
<dbReference type="PANTHER" id="PTHR47234">
    <property type="match status" value="1"/>
</dbReference>
<comment type="similarity">
    <text evidence="10 11">Belongs to the TonB-dependent receptor family.</text>
</comment>
<gene>
    <name evidence="14" type="ORF">FHS30_000840</name>
</gene>
<dbReference type="InterPro" id="IPR037066">
    <property type="entry name" value="Plug_dom_sf"/>
</dbReference>
<keyword evidence="14" id="KW-0675">Receptor</keyword>
<dbReference type="InterPro" id="IPR000531">
    <property type="entry name" value="Beta-barrel_TonB"/>
</dbReference>
<keyword evidence="3 10" id="KW-1134">Transmembrane beta strand</keyword>
<dbReference type="SUPFAM" id="SSF56935">
    <property type="entry name" value="Porins"/>
    <property type="match status" value="1"/>
</dbReference>
<keyword evidence="2 10" id="KW-0813">Transport</keyword>
<dbReference type="GO" id="GO:0009279">
    <property type="term" value="C:cell outer membrane"/>
    <property type="evidence" value="ECO:0007669"/>
    <property type="project" value="UniProtKB-SubCell"/>
</dbReference>
<dbReference type="Pfam" id="PF00593">
    <property type="entry name" value="TonB_dep_Rec_b-barrel"/>
    <property type="match status" value="1"/>
</dbReference>
<evidence type="ECO:0000256" key="10">
    <source>
        <dbReference type="PROSITE-ProRule" id="PRU01360"/>
    </source>
</evidence>
<accession>A0A839UHZ9</accession>
<evidence type="ECO:0000256" key="3">
    <source>
        <dbReference type="ARBA" id="ARBA00022452"/>
    </source>
</evidence>
<dbReference type="Gene3D" id="2.170.130.10">
    <property type="entry name" value="TonB-dependent receptor, plug domain"/>
    <property type="match status" value="1"/>
</dbReference>
<evidence type="ECO:0000256" key="5">
    <source>
        <dbReference type="ARBA" id="ARBA00022692"/>
    </source>
</evidence>
<reference evidence="14 15" key="1">
    <citation type="submission" date="2020-08" db="EMBL/GenBank/DDBJ databases">
        <title>Genomic Encyclopedia of Type Strains, Phase III (KMG-III): the genomes of soil and plant-associated and newly described type strains.</title>
        <authorList>
            <person name="Whitman W."/>
        </authorList>
    </citation>
    <scope>NUCLEOTIDE SEQUENCE [LARGE SCALE GENOMIC DNA]</scope>
    <source>
        <strain evidence="14 15">CECT 8571</strain>
    </source>
</reference>
<comment type="subcellular location">
    <subcellularLocation>
        <location evidence="1 10">Cell outer membrane</location>
        <topology evidence="1 10">Multi-pass membrane protein</topology>
    </subcellularLocation>
</comment>
<dbReference type="GO" id="GO:0006826">
    <property type="term" value="P:iron ion transport"/>
    <property type="evidence" value="ECO:0007669"/>
    <property type="project" value="UniProtKB-KW"/>
</dbReference>
<evidence type="ECO:0000256" key="9">
    <source>
        <dbReference type="ARBA" id="ARBA00023237"/>
    </source>
</evidence>
<dbReference type="RefSeq" id="WP_183908574.1">
    <property type="nucleotide sequence ID" value="NZ_JACHXZ010000001.1"/>
</dbReference>
<dbReference type="InterPro" id="IPR011662">
    <property type="entry name" value="Secretin/TonB_short_N"/>
</dbReference>
<keyword evidence="12" id="KW-0732">Signal</keyword>
<evidence type="ECO:0000259" key="13">
    <source>
        <dbReference type="SMART" id="SM00965"/>
    </source>
</evidence>
<sequence length="946" mass="101907">MAGFRTKRYLKCRPSQFLALVLALLAPQSLLAAPQAFSIPAQPLADSLLAFAEQSETLRLVFRPAELEGLQAPALEAELEPEQGLARLLSGLPLTVQQLEPGIFLIAPQASETAVTGRVRPAADQQRDPSRPGASLPVPVMEELVTIGTRAKNRRLQQSTVPIDIVQGYLLERAAPASLGEQLQSQAPSFNYSRTMVSDGADLVRPATLRGMNPDQLLVMVDGKRRHHQAQINIQQVVGRGSSGTDMNAIPTAALERIEVLRDGASAQYGSDAIAGVLNLVLKEGEQAPELDAQYGHTAQGDGETLIASLSGGLALGEEGSVFLTLEGQDRGATNRAGVDSRFAPPRVSMRIGDTAQSSYSLFANSQWRGSDRYELYAFGGVSRREGLSAGFYRGAGAVAGEPPVSSRYLPALDPLGFLPLQTTRTEDDALTLGAQWQLTEQWNLDLFTSYGANRFMQGTDYSVNVSLGSDSPTQADNGELRYSHWQHGAVASGLVEASGIDELLVTLGVEMRREHYRISEGDFASYAYGPTDNFDLFIPSPLDPCPNEQGALLCSDGQPRSRAQAGMQAYPGYRLAAADTRQSGAWFVESEAQVNAAWTLSLASRWEHYERMGSNLSGKVSMRWSMTPQLSARGTLATGFRAPGINQANFTHIITNIGPDVLTNTLHAAEGNPVLSALNVPALSAERSRQTSVGLVWQPMPALSVTLDAFMIDVADAIALSDVIAAEDEPCPSACALTEALAQQAHNVGAVQFLYNAMDTRTTGLDLVARYRWSHRFGSTGVALLAHLNSTEVVALAEPADIPPGLLFSDAQIMLVEQGQPRRRLLINVDWQYLGWTVGVRANHFGSVSTSYFTESGLGVDLPNVQDSVHHSGNAWLLDGDISYSFNSGITLAAGGNNLLDTYPKRLSEDSLLAAISGGSFKYPWEASPYGINGAFYYIRAEWSF</sequence>
<evidence type="ECO:0000256" key="8">
    <source>
        <dbReference type="ARBA" id="ARBA00023136"/>
    </source>
</evidence>
<dbReference type="Proteomes" id="UP000559987">
    <property type="component" value="Unassembled WGS sequence"/>
</dbReference>
<protein>
    <submittedName>
        <fullName evidence="14">Iron complex outermembrane receptor protein</fullName>
    </submittedName>
</protein>
<evidence type="ECO:0000256" key="11">
    <source>
        <dbReference type="RuleBase" id="RU003357"/>
    </source>
</evidence>
<dbReference type="Gene3D" id="3.55.50.30">
    <property type="match status" value="1"/>
</dbReference>
<keyword evidence="15" id="KW-1185">Reference proteome</keyword>
<keyword evidence="8 10" id="KW-0472">Membrane</keyword>
<keyword evidence="6" id="KW-0408">Iron</keyword>
<feature type="signal peptide" evidence="12">
    <location>
        <begin position="1"/>
        <end position="32"/>
    </location>
</feature>
<evidence type="ECO:0000313" key="14">
    <source>
        <dbReference type="EMBL" id="MBB3167664.1"/>
    </source>
</evidence>
<evidence type="ECO:0000256" key="4">
    <source>
        <dbReference type="ARBA" id="ARBA00022496"/>
    </source>
</evidence>
<organism evidence="14 15">
    <name type="scientific">Simiduia aestuariiviva</name>
    <dbReference type="NCBI Taxonomy" id="1510459"/>
    <lineage>
        <taxon>Bacteria</taxon>
        <taxon>Pseudomonadati</taxon>
        <taxon>Pseudomonadota</taxon>
        <taxon>Gammaproteobacteria</taxon>
        <taxon>Cellvibrionales</taxon>
        <taxon>Cellvibrionaceae</taxon>
        <taxon>Simiduia</taxon>
    </lineage>
</organism>
<comment type="caution">
    <text evidence="14">The sequence shown here is derived from an EMBL/GenBank/DDBJ whole genome shotgun (WGS) entry which is preliminary data.</text>
</comment>
<evidence type="ECO:0000256" key="6">
    <source>
        <dbReference type="ARBA" id="ARBA00023004"/>
    </source>
</evidence>
<keyword evidence="9 10" id="KW-0998">Cell outer membrane</keyword>
<dbReference type="PANTHER" id="PTHR47234:SF3">
    <property type="entry name" value="SECRETIN_TONB SHORT N-TERMINAL DOMAIN-CONTAINING PROTEIN"/>
    <property type="match status" value="1"/>
</dbReference>
<dbReference type="CDD" id="cd01347">
    <property type="entry name" value="ligand_gated_channel"/>
    <property type="match status" value="1"/>
</dbReference>
<dbReference type="EMBL" id="JACHXZ010000001">
    <property type="protein sequence ID" value="MBB3167664.1"/>
    <property type="molecule type" value="Genomic_DNA"/>
</dbReference>
<evidence type="ECO:0000256" key="1">
    <source>
        <dbReference type="ARBA" id="ARBA00004571"/>
    </source>
</evidence>
<evidence type="ECO:0000256" key="2">
    <source>
        <dbReference type="ARBA" id="ARBA00022448"/>
    </source>
</evidence>
<dbReference type="InterPro" id="IPR036942">
    <property type="entry name" value="Beta-barrel_TonB_sf"/>
</dbReference>
<feature type="chain" id="PRO_5032557474" evidence="12">
    <location>
        <begin position="33"/>
        <end position="946"/>
    </location>
</feature>
<dbReference type="SMART" id="SM00965">
    <property type="entry name" value="STN"/>
    <property type="match status" value="1"/>
</dbReference>
<evidence type="ECO:0000313" key="15">
    <source>
        <dbReference type="Proteomes" id="UP000559987"/>
    </source>
</evidence>
<keyword evidence="4" id="KW-0406">Ion transport</keyword>
<feature type="domain" description="Secretin/TonB short N-terminal" evidence="13">
    <location>
        <begin position="58"/>
        <end position="109"/>
    </location>
</feature>
<dbReference type="Gene3D" id="2.40.170.20">
    <property type="entry name" value="TonB-dependent receptor, beta-barrel domain"/>
    <property type="match status" value="1"/>
</dbReference>
<evidence type="ECO:0000256" key="12">
    <source>
        <dbReference type="SAM" id="SignalP"/>
    </source>
</evidence>
<name>A0A839UHZ9_9GAMM</name>
<proteinExistence type="inferred from homology"/>
<dbReference type="Pfam" id="PF07715">
    <property type="entry name" value="Plug"/>
    <property type="match status" value="1"/>
</dbReference>
<keyword evidence="4" id="KW-0410">Iron transport</keyword>
<evidence type="ECO:0000256" key="7">
    <source>
        <dbReference type="ARBA" id="ARBA00023077"/>
    </source>
</evidence>
<dbReference type="InterPro" id="IPR012910">
    <property type="entry name" value="Plug_dom"/>
</dbReference>
<keyword evidence="5 10" id="KW-0812">Transmembrane</keyword>
<dbReference type="PROSITE" id="PS52016">
    <property type="entry name" value="TONB_DEPENDENT_REC_3"/>
    <property type="match status" value="1"/>
</dbReference>
<keyword evidence="7 11" id="KW-0798">TonB box</keyword>